<proteinExistence type="inferred from homology"/>
<dbReference type="Proteomes" id="UP000188603">
    <property type="component" value="Chromosome"/>
</dbReference>
<keyword evidence="2" id="KW-0378">Hydrolase</keyword>
<feature type="binding site" evidence="5">
    <location>
        <position position="182"/>
    </location>
    <ligand>
        <name>Ca(2+)</name>
        <dbReference type="ChEBI" id="CHEBI:29108"/>
    </ligand>
</feature>
<dbReference type="SUPFAM" id="SSF56235">
    <property type="entry name" value="N-terminal nucleophile aminohydrolases (Ntn hydrolases)"/>
    <property type="match status" value="1"/>
</dbReference>
<dbReference type="InterPro" id="IPR023343">
    <property type="entry name" value="Penicillin_amidase_dom1"/>
</dbReference>
<dbReference type="InterPro" id="IPR014395">
    <property type="entry name" value="Pen/GL7ACA/AHL_acylase"/>
</dbReference>
<evidence type="ECO:0000256" key="3">
    <source>
        <dbReference type="ARBA" id="ARBA00023145"/>
    </source>
</evidence>
<feature type="binding site" evidence="5">
    <location>
        <position position="333"/>
    </location>
    <ligand>
        <name>Ca(2+)</name>
        <dbReference type="ChEBI" id="CHEBI:29108"/>
    </ligand>
</feature>
<evidence type="ECO:0000256" key="2">
    <source>
        <dbReference type="ARBA" id="ARBA00022801"/>
    </source>
</evidence>
<evidence type="ECO:0000259" key="7">
    <source>
        <dbReference type="Pfam" id="PF22888"/>
    </source>
</evidence>
<evidence type="ECO:0000256" key="1">
    <source>
        <dbReference type="ARBA" id="ARBA00006586"/>
    </source>
</evidence>
<dbReference type="EMBL" id="CP019699">
    <property type="protein sequence ID" value="AQS56409.1"/>
    <property type="molecule type" value="Genomic_DNA"/>
</dbReference>
<dbReference type="Gene3D" id="1.10.1400.10">
    <property type="match status" value="1"/>
</dbReference>
<dbReference type="PIRSF" id="PIRSF001227">
    <property type="entry name" value="Pen_acylase"/>
    <property type="match status" value="1"/>
</dbReference>
<protein>
    <submittedName>
        <fullName evidence="8">Penicillin acylase family protein</fullName>
    </submittedName>
</protein>
<keyword evidence="6" id="KW-0732">Signal</keyword>
<dbReference type="PANTHER" id="PTHR34218:SF4">
    <property type="entry name" value="ACYL-HOMOSERINE LACTONE ACYLASE QUIP"/>
    <property type="match status" value="1"/>
</dbReference>
<organism evidence="8 9">
    <name type="scientific">Novibacillus thermophilus</name>
    <dbReference type="NCBI Taxonomy" id="1471761"/>
    <lineage>
        <taxon>Bacteria</taxon>
        <taxon>Bacillati</taxon>
        <taxon>Bacillota</taxon>
        <taxon>Bacilli</taxon>
        <taxon>Bacillales</taxon>
        <taxon>Thermoactinomycetaceae</taxon>
        <taxon>Novibacillus</taxon>
    </lineage>
</organism>
<dbReference type="Gene3D" id="2.30.120.10">
    <property type="match status" value="1"/>
</dbReference>
<reference evidence="8 9" key="1">
    <citation type="journal article" date="2015" name="Int. J. Syst. Evol. Microbiol.">
        <title>Novibacillus thermophilus gen. nov., sp. nov., a Gram-staining-negative and moderately thermophilic member of the family Thermoactinomycetaceae.</title>
        <authorList>
            <person name="Yang G."/>
            <person name="Chen J."/>
            <person name="Zhou S."/>
        </authorList>
    </citation>
    <scope>NUCLEOTIDE SEQUENCE [LARGE SCALE GENOMIC DNA]</scope>
    <source>
        <strain evidence="8 9">SG-1</strain>
    </source>
</reference>
<feature type="signal peptide" evidence="6">
    <location>
        <begin position="1"/>
        <end position="25"/>
    </location>
</feature>
<feature type="active site" description="Nucleophile" evidence="4">
    <location>
        <position position="261"/>
    </location>
</feature>
<evidence type="ECO:0000256" key="6">
    <source>
        <dbReference type="SAM" id="SignalP"/>
    </source>
</evidence>
<dbReference type="InterPro" id="IPR043147">
    <property type="entry name" value="Penicillin_amidase_A-knob"/>
</dbReference>
<dbReference type="Pfam" id="PF22888">
    <property type="entry name" value="FIMAH"/>
    <property type="match status" value="1"/>
</dbReference>
<dbReference type="InterPro" id="IPR002692">
    <property type="entry name" value="S45"/>
</dbReference>
<gene>
    <name evidence="8" type="ORF">B0W44_12210</name>
</gene>
<dbReference type="GO" id="GO:0016811">
    <property type="term" value="F:hydrolase activity, acting on carbon-nitrogen (but not peptide) bonds, in linear amides"/>
    <property type="evidence" value="ECO:0007669"/>
    <property type="project" value="InterPro"/>
</dbReference>
<evidence type="ECO:0000313" key="9">
    <source>
        <dbReference type="Proteomes" id="UP000188603"/>
    </source>
</evidence>
<dbReference type="InterPro" id="IPR029055">
    <property type="entry name" value="Ntn_hydrolases_N"/>
</dbReference>
<keyword evidence="5" id="KW-0106">Calcium</keyword>
<dbReference type="GO" id="GO:0046872">
    <property type="term" value="F:metal ion binding"/>
    <property type="evidence" value="ECO:0007669"/>
    <property type="project" value="UniProtKB-KW"/>
</dbReference>
<dbReference type="AlphaFoldDB" id="A0A1U9K8L2"/>
<keyword evidence="3" id="KW-0865">Zymogen</keyword>
<dbReference type="InterPro" id="IPR054470">
    <property type="entry name" value="FIMAH_dom"/>
</dbReference>
<evidence type="ECO:0000256" key="5">
    <source>
        <dbReference type="PIRSR" id="PIRSR001227-2"/>
    </source>
</evidence>
<dbReference type="CDD" id="cd03747">
    <property type="entry name" value="Ntn_PGA_like"/>
    <property type="match status" value="1"/>
</dbReference>
<comment type="similarity">
    <text evidence="1">Belongs to the peptidase S45 family.</text>
</comment>
<dbReference type="InterPro" id="IPR043146">
    <property type="entry name" value="Penicillin_amidase_N_B-knob"/>
</dbReference>
<sequence length="886" mass="100491">MKRKAILLILVCVLLITPTFYSGNAAESSLHYKVSGLEKPAEILVDRWGIPHIYASSTDDVYFAQGFNVARDRLWQLDLWRRNGLGKLSEVLGPEYIEQDRAKRLFLYRGDMDKEWEAYGPDTEKIVTSFVNGINAYIDLTEEDPDLIPEEFKILGYKPSKWQPEDVVRIRSHGLTRNITNEVARAITLREYGKDVENIRKGLEPDWEFTIPEGLDLEAISEDVLATYRLATNGVSFDGIDNQVTTENLNDQIEYESNLGSNNWVISPEKSKTGRPILANDPHRALGVPSLRYIAHLSAPGLDVIGGGEPILPGISIGHNGTVAFGLTIFAIDQEDLYVYETNPDNPSEYLYQGKWEEMTSVKEEIKVKGENQQEAELEFTRHGPVIYKDEENNRAFAVRAAWLEPGMAPYLGSLAYMGAKSWDEFYEAMNKWGSPSENQVYADINGNIGWKPGGLTPVRDNWDGLLPVPGDGRYEWDGFLNQENLPFEYNPDRGWIGTANEMNLPDDYDYEKYKLGFEWSAPFRYQRIAEVMENYEKIGLEDSQRLQTDYVSIPGQRITRLLDGLQSSEEKVNRALTLLQNWDGDLSIDSSAGALFEVWYQHHLRKAVVEEIMSEEAAHHVGSGDPVVILNLLENPDERFGENPEEVRDQILLSSLVDAISHVEELLGSQMDQWQWGDLKHVYLEHQLSDLVDEEQRKKMNIGPLPRGGSGDTVGNTSYNRGNFRQTSGATFRMVLDVGNWDNSVAMNSPGQSGDPNSKHYDDLFQKWANDESIPLLYSREKVEEATEKRIVLLPNLETSADSIQTLVEHFEEEGEFANDEVFHSLLLHLRAVSHFENLGAAEKVVKHMGGFKDLIDYQQDNGLISEFVYSVLIAEANNLIEKWQ</sequence>
<dbReference type="OrthoDB" id="9759796at2"/>
<dbReference type="STRING" id="1471761.B0W44_12210"/>
<dbReference type="RefSeq" id="WP_077720272.1">
    <property type="nucleotide sequence ID" value="NZ_CP019699.1"/>
</dbReference>
<evidence type="ECO:0000256" key="4">
    <source>
        <dbReference type="PIRSR" id="PIRSR001227-1"/>
    </source>
</evidence>
<comment type="cofactor">
    <cofactor evidence="5">
        <name>Ca(2+)</name>
        <dbReference type="ChEBI" id="CHEBI:29108"/>
    </cofactor>
    <text evidence="5">Binds 1 Ca(2+) ion per dimer.</text>
</comment>
<dbReference type="PANTHER" id="PTHR34218">
    <property type="entry name" value="PEPTIDASE S45 PENICILLIN AMIDASE"/>
    <property type="match status" value="1"/>
</dbReference>
<keyword evidence="5" id="KW-0479">Metal-binding</keyword>
<keyword evidence="9" id="KW-1185">Reference proteome</keyword>
<feature type="domain" description="FIMAH" evidence="7">
    <location>
        <begin position="802"/>
        <end position="883"/>
    </location>
</feature>
<dbReference type="Gene3D" id="3.60.20.10">
    <property type="entry name" value="Glutamine Phosphoribosylpyrophosphate, subunit 1, domain 1"/>
    <property type="match status" value="1"/>
</dbReference>
<dbReference type="KEGG" id="ntr:B0W44_12210"/>
<feature type="chain" id="PRO_5013228199" evidence="6">
    <location>
        <begin position="26"/>
        <end position="886"/>
    </location>
</feature>
<dbReference type="Gene3D" id="1.10.439.10">
    <property type="entry name" value="Penicillin Amidohydrolase, domain 1"/>
    <property type="match status" value="1"/>
</dbReference>
<dbReference type="GO" id="GO:0017000">
    <property type="term" value="P:antibiotic biosynthetic process"/>
    <property type="evidence" value="ECO:0007669"/>
    <property type="project" value="InterPro"/>
</dbReference>
<feature type="binding site" evidence="5">
    <location>
        <position position="336"/>
    </location>
    <ligand>
        <name>Ca(2+)</name>
        <dbReference type="ChEBI" id="CHEBI:29108"/>
    </ligand>
</feature>
<accession>A0A1U9K8L2</accession>
<dbReference type="Pfam" id="PF01804">
    <property type="entry name" value="Penicil_amidase"/>
    <property type="match status" value="1"/>
</dbReference>
<name>A0A1U9K8L2_9BACL</name>
<evidence type="ECO:0000313" key="8">
    <source>
        <dbReference type="EMBL" id="AQS56409.1"/>
    </source>
</evidence>